<dbReference type="SMART" id="SM00014">
    <property type="entry name" value="acidPPc"/>
    <property type="match status" value="1"/>
</dbReference>
<evidence type="ECO:0000259" key="2">
    <source>
        <dbReference type="SMART" id="SM00014"/>
    </source>
</evidence>
<name>A0A1F8CHV3_9BACT</name>
<dbReference type="EMBL" id="MGHS01000047">
    <property type="protein sequence ID" value="OGM75794.1"/>
    <property type="molecule type" value="Genomic_DNA"/>
</dbReference>
<accession>A0A1F8CHV3</accession>
<keyword evidence="1" id="KW-0472">Membrane</keyword>
<organism evidence="3 4">
    <name type="scientific">Candidatus Woesebacteria bacterium RIFOXYA1_FULL_40_18</name>
    <dbReference type="NCBI Taxonomy" id="1802532"/>
    <lineage>
        <taxon>Bacteria</taxon>
        <taxon>Candidatus Woeseibacteriota</taxon>
    </lineage>
</organism>
<evidence type="ECO:0000313" key="4">
    <source>
        <dbReference type="Proteomes" id="UP000177855"/>
    </source>
</evidence>
<reference evidence="3 4" key="1">
    <citation type="journal article" date="2016" name="Nat. Commun.">
        <title>Thousands of microbial genomes shed light on interconnected biogeochemical processes in an aquifer system.</title>
        <authorList>
            <person name="Anantharaman K."/>
            <person name="Brown C.T."/>
            <person name="Hug L.A."/>
            <person name="Sharon I."/>
            <person name="Castelle C.J."/>
            <person name="Probst A.J."/>
            <person name="Thomas B.C."/>
            <person name="Singh A."/>
            <person name="Wilkins M.J."/>
            <person name="Karaoz U."/>
            <person name="Brodie E.L."/>
            <person name="Williams K.H."/>
            <person name="Hubbard S.S."/>
            <person name="Banfield J.F."/>
        </authorList>
    </citation>
    <scope>NUCLEOTIDE SEQUENCE [LARGE SCALE GENOMIC DNA]</scope>
</reference>
<dbReference type="SUPFAM" id="SSF48317">
    <property type="entry name" value="Acid phosphatase/Vanadium-dependent haloperoxidase"/>
    <property type="match status" value="1"/>
</dbReference>
<keyword evidence="1" id="KW-1133">Transmembrane helix</keyword>
<dbReference type="Pfam" id="PF01569">
    <property type="entry name" value="PAP2"/>
    <property type="match status" value="1"/>
</dbReference>
<feature type="transmembrane region" description="Helical" evidence="1">
    <location>
        <begin position="105"/>
        <end position="123"/>
    </location>
</feature>
<comment type="caution">
    <text evidence="3">The sequence shown here is derived from an EMBL/GenBank/DDBJ whole genome shotgun (WGS) entry which is preliminary data.</text>
</comment>
<evidence type="ECO:0000313" key="3">
    <source>
        <dbReference type="EMBL" id="OGM75794.1"/>
    </source>
</evidence>
<dbReference type="InterPro" id="IPR036938">
    <property type="entry name" value="PAP2/HPO_sf"/>
</dbReference>
<proteinExistence type="predicted"/>
<evidence type="ECO:0000256" key="1">
    <source>
        <dbReference type="SAM" id="Phobius"/>
    </source>
</evidence>
<gene>
    <name evidence="3" type="ORF">A2210_01865</name>
</gene>
<dbReference type="InterPro" id="IPR000326">
    <property type="entry name" value="PAP2/HPO"/>
</dbReference>
<keyword evidence="1" id="KW-0812">Transmembrane</keyword>
<sequence length="157" mass="17254">MSNLVIEFLASFLIWLMFFGLLILWLIDGRIKKEQVLHALAASLIAWTLAEIVKRLIPTARPFMVNGGEPLTLTVMADGSFPSGHTSAAFALAVTIWLHDRKIGWAYIIAAIMVGIARVLANVHYPVDILAGAILGMLTAFGVEKVHLFSLLKKWTA</sequence>
<feature type="domain" description="Phosphatidic acid phosphatase type 2/haloperoxidase" evidence="2">
    <location>
        <begin position="35"/>
        <end position="144"/>
    </location>
</feature>
<dbReference type="Proteomes" id="UP000177855">
    <property type="component" value="Unassembled WGS sequence"/>
</dbReference>
<protein>
    <recommendedName>
        <fullName evidence="2">Phosphatidic acid phosphatase type 2/haloperoxidase domain-containing protein</fullName>
    </recommendedName>
</protein>
<dbReference type="PANTHER" id="PTHR14969:SF13">
    <property type="entry name" value="AT30094P"/>
    <property type="match status" value="1"/>
</dbReference>
<dbReference type="PANTHER" id="PTHR14969">
    <property type="entry name" value="SPHINGOSINE-1-PHOSPHATE PHOSPHOHYDROLASE"/>
    <property type="match status" value="1"/>
</dbReference>
<dbReference type="AlphaFoldDB" id="A0A1F8CHV3"/>
<dbReference type="Gene3D" id="1.20.144.10">
    <property type="entry name" value="Phosphatidic acid phosphatase type 2/haloperoxidase"/>
    <property type="match status" value="1"/>
</dbReference>
<feature type="transmembrane region" description="Helical" evidence="1">
    <location>
        <begin position="6"/>
        <end position="27"/>
    </location>
</feature>
<dbReference type="STRING" id="1802532.A2210_01865"/>
<feature type="transmembrane region" description="Helical" evidence="1">
    <location>
        <begin position="129"/>
        <end position="152"/>
    </location>
</feature>